<dbReference type="Proteomes" id="UP000030745">
    <property type="component" value="Unassembled WGS sequence"/>
</dbReference>
<gene>
    <name evidence="1" type="ORF">SPRG_14649</name>
</gene>
<proteinExistence type="predicted"/>
<protein>
    <submittedName>
        <fullName evidence="1">Uncharacterized protein</fullName>
    </submittedName>
</protein>
<keyword evidence="2" id="KW-1185">Reference proteome</keyword>
<organism evidence="1 2">
    <name type="scientific">Saprolegnia parasitica (strain CBS 223.65)</name>
    <dbReference type="NCBI Taxonomy" id="695850"/>
    <lineage>
        <taxon>Eukaryota</taxon>
        <taxon>Sar</taxon>
        <taxon>Stramenopiles</taxon>
        <taxon>Oomycota</taxon>
        <taxon>Saprolegniomycetes</taxon>
        <taxon>Saprolegniales</taxon>
        <taxon>Saprolegniaceae</taxon>
        <taxon>Saprolegnia</taxon>
    </lineage>
</organism>
<name>A0A067BYR2_SAPPC</name>
<sequence>MARMPYSTTYGRLGDVARWQTRLVICGRGKMDKYLYEWIDQDHRKATSRRRGHKGTTSHESMVLEGHAAIVKLPFLDDNDAYLLIGKASIDPTAPYVLLDVGREVTLRYRNGHKYIWTT</sequence>
<accession>A0A067BYR2</accession>
<reference evidence="1 2" key="1">
    <citation type="journal article" date="2013" name="PLoS Genet.">
        <title>Distinctive expansion of potential virulence genes in the genome of the oomycete fish pathogen Saprolegnia parasitica.</title>
        <authorList>
            <person name="Jiang R.H."/>
            <person name="de Bruijn I."/>
            <person name="Haas B.J."/>
            <person name="Belmonte R."/>
            <person name="Lobach L."/>
            <person name="Christie J."/>
            <person name="van den Ackerveken G."/>
            <person name="Bottin A."/>
            <person name="Bulone V."/>
            <person name="Diaz-Moreno S.M."/>
            <person name="Dumas B."/>
            <person name="Fan L."/>
            <person name="Gaulin E."/>
            <person name="Govers F."/>
            <person name="Grenville-Briggs L.J."/>
            <person name="Horner N.R."/>
            <person name="Levin J.Z."/>
            <person name="Mammella M."/>
            <person name="Meijer H.J."/>
            <person name="Morris P."/>
            <person name="Nusbaum C."/>
            <person name="Oome S."/>
            <person name="Phillips A.J."/>
            <person name="van Rooyen D."/>
            <person name="Rzeszutek E."/>
            <person name="Saraiva M."/>
            <person name="Secombes C.J."/>
            <person name="Seidl M.F."/>
            <person name="Snel B."/>
            <person name="Stassen J.H."/>
            <person name="Sykes S."/>
            <person name="Tripathy S."/>
            <person name="van den Berg H."/>
            <person name="Vega-Arreguin J.C."/>
            <person name="Wawra S."/>
            <person name="Young S.K."/>
            <person name="Zeng Q."/>
            <person name="Dieguez-Uribeondo J."/>
            <person name="Russ C."/>
            <person name="Tyler B.M."/>
            <person name="van West P."/>
        </authorList>
    </citation>
    <scope>NUCLEOTIDE SEQUENCE [LARGE SCALE GENOMIC DNA]</scope>
    <source>
        <strain evidence="1 2">CBS 223.65</strain>
    </source>
</reference>
<dbReference type="RefSeq" id="XP_012209810.1">
    <property type="nucleotide sequence ID" value="XM_012354420.1"/>
</dbReference>
<dbReference type="VEuPathDB" id="FungiDB:SPRG_14649"/>
<dbReference type="GeneID" id="24136442"/>
<evidence type="ECO:0000313" key="2">
    <source>
        <dbReference type="Proteomes" id="UP000030745"/>
    </source>
</evidence>
<dbReference type="AlphaFoldDB" id="A0A067BYR2"/>
<dbReference type="KEGG" id="spar:SPRG_14649"/>
<dbReference type="EMBL" id="KK583349">
    <property type="protein sequence ID" value="KDO19466.1"/>
    <property type="molecule type" value="Genomic_DNA"/>
</dbReference>
<evidence type="ECO:0000313" key="1">
    <source>
        <dbReference type="EMBL" id="KDO19466.1"/>
    </source>
</evidence>